<sequence length="266" mass="29103">LLSIPPHEFGLQRSGSIGSEEALLAVKNFWESTLIPYQRLIEDGFNLGFEDTLGKRNKFKFDNSDIKVLQEDEKKKAELAEKKLLTHTINEVRQDVWKDEPTKGGDKPPNSVAGSGFQGPSLSPRKPSDSPDSGAGGPGGIEEEVAREAVTTPQQSLNGAQVTSLLEVVQNVAAGQMPREAGINILRVAFAISEQNAESVMASVGAGFKPETSPEDDQQQRLEIKAKLHGFLSKNQDWWTKRKGMEEGGSETSQMELKKQVLDIFA</sequence>
<organism evidence="2">
    <name type="scientific">marine sediment metagenome</name>
    <dbReference type="NCBI Taxonomy" id="412755"/>
    <lineage>
        <taxon>unclassified sequences</taxon>
        <taxon>metagenomes</taxon>
        <taxon>ecological metagenomes</taxon>
    </lineage>
</organism>
<protein>
    <submittedName>
        <fullName evidence="2">Uncharacterized protein</fullName>
    </submittedName>
</protein>
<comment type="caution">
    <text evidence="2">The sequence shown here is derived from an EMBL/GenBank/DDBJ whole genome shotgun (WGS) entry which is preliminary data.</text>
</comment>
<gene>
    <name evidence="2" type="ORF">S12H4_38490</name>
</gene>
<evidence type="ECO:0000313" key="2">
    <source>
        <dbReference type="EMBL" id="GAI92632.1"/>
    </source>
</evidence>
<evidence type="ECO:0000256" key="1">
    <source>
        <dbReference type="SAM" id="MobiDB-lite"/>
    </source>
</evidence>
<feature type="non-terminal residue" evidence="2">
    <location>
        <position position="1"/>
    </location>
</feature>
<proteinExistence type="predicted"/>
<feature type="compositionally biased region" description="Basic and acidic residues" evidence="1">
    <location>
        <begin position="95"/>
        <end position="106"/>
    </location>
</feature>
<feature type="non-terminal residue" evidence="2">
    <location>
        <position position="266"/>
    </location>
</feature>
<dbReference type="EMBL" id="BARW01023173">
    <property type="protein sequence ID" value="GAI92632.1"/>
    <property type="molecule type" value="Genomic_DNA"/>
</dbReference>
<dbReference type="AlphaFoldDB" id="X1SHY8"/>
<name>X1SHY8_9ZZZZ</name>
<reference evidence="2" key="1">
    <citation type="journal article" date="2014" name="Front. Microbiol.">
        <title>High frequency of phylogenetically diverse reductive dehalogenase-homologous genes in deep subseafloor sedimentary metagenomes.</title>
        <authorList>
            <person name="Kawai M."/>
            <person name="Futagami T."/>
            <person name="Toyoda A."/>
            <person name="Takaki Y."/>
            <person name="Nishi S."/>
            <person name="Hori S."/>
            <person name="Arai W."/>
            <person name="Tsubouchi T."/>
            <person name="Morono Y."/>
            <person name="Uchiyama I."/>
            <person name="Ito T."/>
            <person name="Fujiyama A."/>
            <person name="Inagaki F."/>
            <person name="Takami H."/>
        </authorList>
    </citation>
    <scope>NUCLEOTIDE SEQUENCE</scope>
    <source>
        <strain evidence="2">Expedition CK06-06</strain>
    </source>
</reference>
<accession>X1SHY8</accession>
<feature type="region of interest" description="Disordered" evidence="1">
    <location>
        <begin position="95"/>
        <end position="141"/>
    </location>
</feature>